<dbReference type="Proteomes" id="UP000612055">
    <property type="component" value="Unassembled WGS sequence"/>
</dbReference>
<proteinExistence type="predicted"/>
<evidence type="ECO:0000313" key="2">
    <source>
        <dbReference type="EMBL" id="KAG2485916.1"/>
    </source>
</evidence>
<feature type="region of interest" description="Disordered" evidence="1">
    <location>
        <begin position="74"/>
        <end position="100"/>
    </location>
</feature>
<accession>A0A835XPH1</accession>
<organism evidence="2 3">
    <name type="scientific">Edaphochlamys debaryana</name>
    <dbReference type="NCBI Taxonomy" id="47281"/>
    <lineage>
        <taxon>Eukaryota</taxon>
        <taxon>Viridiplantae</taxon>
        <taxon>Chlorophyta</taxon>
        <taxon>core chlorophytes</taxon>
        <taxon>Chlorophyceae</taxon>
        <taxon>CS clade</taxon>
        <taxon>Chlamydomonadales</taxon>
        <taxon>Chlamydomonadales incertae sedis</taxon>
        <taxon>Edaphochlamys</taxon>
    </lineage>
</organism>
<protein>
    <submittedName>
        <fullName evidence="2">Uncharacterized protein</fullName>
    </submittedName>
</protein>
<keyword evidence="3" id="KW-1185">Reference proteome</keyword>
<name>A0A835XPH1_9CHLO</name>
<comment type="caution">
    <text evidence="2">The sequence shown here is derived from an EMBL/GenBank/DDBJ whole genome shotgun (WGS) entry which is preliminary data.</text>
</comment>
<sequence length="244" mass="27040">MASEPRKARVTVRLEIDSLVKRRTKERKLQVSLASPLELTATVRRELGQQQWCRFPQLQRIEVTAWRQRLGGGGGGKPLLRPWQPQGGAWPRAEAGEGRGRGRLEMEADVRVTPAAPKELSCTFLGHEDRVAPGSAFRLADHRVRCGCGECAAKQAGGAAPRQANGYWTPANWIQHVAGFRFRDVLPAAAALGRAGEVVPLKPRPRRHLRFLLERPGGGRPQVMTVDEMCAELGYRWGYVKARG</sequence>
<dbReference type="EMBL" id="JAEHOE010000120">
    <property type="protein sequence ID" value="KAG2485916.1"/>
    <property type="molecule type" value="Genomic_DNA"/>
</dbReference>
<evidence type="ECO:0000256" key="1">
    <source>
        <dbReference type="SAM" id="MobiDB-lite"/>
    </source>
</evidence>
<evidence type="ECO:0000313" key="3">
    <source>
        <dbReference type="Proteomes" id="UP000612055"/>
    </source>
</evidence>
<reference evidence="2" key="1">
    <citation type="journal article" date="2020" name="bioRxiv">
        <title>Comparative genomics of Chlamydomonas.</title>
        <authorList>
            <person name="Craig R.J."/>
            <person name="Hasan A.R."/>
            <person name="Ness R.W."/>
            <person name="Keightley P.D."/>
        </authorList>
    </citation>
    <scope>NUCLEOTIDE SEQUENCE</scope>
    <source>
        <strain evidence="2">CCAP 11/70</strain>
    </source>
</reference>
<gene>
    <name evidence="2" type="ORF">HYH03_015360</name>
</gene>
<dbReference type="AlphaFoldDB" id="A0A835XPH1"/>